<keyword evidence="3" id="KW-1185">Reference proteome</keyword>
<dbReference type="CDD" id="cd08983">
    <property type="entry name" value="GH43_Bt3655-like"/>
    <property type="match status" value="1"/>
</dbReference>
<reference evidence="2 3" key="1">
    <citation type="submission" date="2017-10" db="EMBL/GenBank/DDBJ databases">
        <title>Comparative genomics in systemic dimorphic fungi from Ajellomycetaceae.</title>
        <authorList>
            <person name="Munoz J.F."/>
            <person name="Mcewen J.G."/>
            <person name="Clay O.K."/>
            <person name="Cuomo C.A."/>
        </authorList>
    </citation>
    <scope>NUCLEOTIDE SEQUENCE [LARGE SCALE GENOMIC DNA]</scope>
    <source>
        <strain evidence="2 3">UAMH7299</strain>
    </source>
</reference>
<evidence type="ECO:0000256" key="1">
    <source>
        <dbReference type="SAM" id="SignalP"/>
    </source>
</evidence>
<dbReference type="InterPro" id="IPR050727">
    <property type="entry name" value="GH43_arabinanases"/>
</dbReference>
<dbReference type="Gene3D" id="2.115.10.20">
    <property type="entry name" value="Glycosyl hydrolase domain, family 43"/>
    <property type="match status" value="1"/>
</dbReference>
<organism evidence="2 3">
    <name type="scientific">Polytolypa hystricis (strain UAMH7299)</name>
    <dbReference type="NCBI Taxonomy" id="1447883"/>
    <lineage>
        <taxon>Eukaryota</taxon>
        <taxon>Fungi</taxon>
        <taxon>Dikarya</taxon>
        <taxon>Ascomycota</taxon>
        <taxon>Pezizomycotina</taxon>
        <taxon>Eurotiomycetes</taxon>
        <taxon>Eurotiomycetidae</taxon>
        <taxon>Onygenales</taxon>
        <taxon>Onygenales incertae sedis</taxon>
        <taxon>Polytolypa</taxon>
    </lineage>
</organism>
<accession>A0A2B7XV16</accession>
<protein>
    <recommendedName>
        <fullName evidence="4">Arabinosidase</fullName>
    </recommendedName>
</protein>
<dbReference type="SUPFAM" id="SSF75005">
    <property type="entry name" value="Arabinanase/levansucrase/invertase"/>
    <property type="match status" value="1"/>
</dbReference>
<dbReference type="STRING" id="1447883.A0A2B7XV16"/>
<dbReference type="Proteomes" id="UP000224634">
    <property type="component" value="Unassembled WGS sequence"/>
</dbReference>
<proteinExistence type="predicted"/>
<dbReference type="PANTHER" id="PTHR43301:SF8">
    <property type="entry name" value="ARABINOSIDASE-RELATED"/>
    <property type="match status" value="1"/>
</dbReference>
<dbReference type="InterPro" id="IPR023296">
    <property type="entry name" value="Glyco_hydro_beta-prop_sf"/>
</dbReference>
<dbReference type="OrthoDB" id="19657at2759"/>
<dbReference type="AlphaFoldDB" id="A0A2B7XV16"/>
<evidence type="ECO:0000313" key="3">
    <source>
        <dbReference type="Proteomes" id="UP000224634"/>
    </source>
</evidence>
<dbReference type="EMBL" id="PDNA01000081">
    <property type="protein sequence ID" value="PGH15614.1"/>
    <property type="molecule type" value="Genomic_DNA"/>
</dbReference>
<dbReference type="PANTHER" id="PTHR43301">
    <property type="entry name" value="ARABINAN ENDO-1,5-ALPHA-L-ARABINOSIDASE"/>
    <property type="match status" value="1"/>
</dbReference>
<keyword evidence="1" id="KW-0732">Signal</keyword>
<evidence type="ECO:0000313" key="2">
    <source>
        <dbReference type="EMBL" id="PGH15614.1"/>
    </source>
</evidence>
<comment type="caution">
    <text evidence="2">The sequence shown here is derived from an EMBL/GenBank/DDBJ whole genome shotgun (WGS) entry which is preliminary data.</text>
</comment>
<evidence type="ECO:0008006" key="4">
    <source>
        <dbReference type="Google" id="ProtNLM"/>
    </source>
</evidence>
<name>A0A2B7XV16_POLH7</name>
<sequence length="341" mass="38084">MKALSIAFTLLVAFNSFTIASPVRTVDKRQNSQLVGYLGAFFLGNEPYVYFDLSNGNNALSFSPLNRGGPILIPTSGTGGIRDPSLISGGGGESGRKWYIIGTDLHIGKTDWDTAQRHGSLSIFVWESTDLVNWSQERLVKVENDNAGMVWAPDAIWDEEAGQYMVHWSSRFFAGNDPNHAGTRSASMIRYAYTSDFRTFSEPKTYIDPSPLSVIDLAFIHMGGNSYARFLKNEASNPSVYMERSDNGLFGTWTRPGGPNAYIREGVEGPYAYRDNLDPNKTYLLVDYYGADGYRPLQSTNLNSQNSWVDADRSSFPQLRRHGSVISITQDRYDALQAKWR</sequence>
<feature type="signal peptide" evidence="1">
    <location>
        <begin position="1"/>
        <end position="20"/>
    </location>
</feature>
<feature type="chain" id="PRO_5012292935" description="Arabinosidase" evidence="1">
    <location>
        <begin position="21"/>
        <end position="341"/>
    </location>
</feature>
<gene>
    <name evidence="2" type="ORF">AJ80_05479</name>
</gene>